<gene>
    <name evidence="2" type="ORF">VITFI_CDS3156</name>
</gene>
<feature type="chain" id="PRO_5013143884" evidence="1">
    <location>
        <begin position="34"/>
        <end position="335"/>
    </location>
</feature>
<reference evidence="2 3" key="1">
    <citation type="submission" date="2017-07" db="EMBL/GenBank/DDBJ databases">
        <title>Complete Genome Sequence of the cosmetic ferment Vitreoscilla filiformis (ATCC15551).</title>
        <authorList>
            <person name="Contreras S."/>
            <person name="Sagory-Zalkind P."/>
            <person name="Blanquart H."/>
            <person name="Iltis A."/>
            <person name="Morand S.C."/>
        </authorList>
    </citation>
    <scope>NUCLEOTIDE SEQUENCE [LARGE SCALE GENOMIC DNA]</scope>
    <source>
        <strain evidence="2 3">ATCC 15551</strain>
    </source>
</reference>
<name>A0A221KJC2_VITFI</name>
<evidence type="ECO:0000313" key="3">
    <source>
        <dbReference type="Proteomes" id="UP000199729"/>
    </source>
</evidence>
<dbReference type="EMBL" id="CP022423">
    <property type="protein sequence ID" value="ASM78933.1"/>
    <property type="molecule type" value="Genomic_DNA"/>
</dbReference>
<sequence>MATMTTTQVSPIRLWALSAGSALLMGAAPWALAQTPELAEATTDGSGGTVVYDDTKVLYEGEATEGYTLRAGVYLAEVISTGSGVKVSWSGVKCPGASETKHYRNLCVATNARPTFNVSNPSAEWKGDEHVRIILTRLKSDVTDVAPGFVVVDDNHALQEGASRSYTLNAGAYRAEVGSNARGVSVTWEGTSCASYSESKNYVGACQVVAGGKVTVTNPSAEWKGTEDVNVVIKKVASATLPKGTVVVNEAQTLTETTSRTYKFGKGTYWAKITGVTNGLHVAWSKADCTGSNNAMGGVYQCENMPAGGYLKITNPALPWWKGDENIQILVKKVN</sequence>
<organism evidence="2 3">
    <name type="scientific">Vitreoscilla filiformis</name>
    <dbReference type="NCBI Taxonomy" id="63"/>
    <lineage>
        <taxon>Bacteria</taxon>
        <taxon>Pseudomonadati</taxon>
        <taxon>Pseudomonadota</taxon>
        <taxon>Betaproteobacteria</taxon>
        <taxon>Neisseriales</taxon>
        <taxon>Neisseriaceae</taxon>
        <taxon>Vitreoscilla</taxon>
    </lineage>
</organism>
<dbReference type="AlphaFoldDB" id="A0A221KJC2"/>
<proteinExistence type="predicted"/>
<dbReference type="KEGG" id="vff:VITFI_CDS3156"/>
<protein>
    <submittedName>
        <fullName evidence="2">Uncharacterized protein</fullName>
    </submittedName>
</protein>
<keyword evidence="3" id="KW-1185">Reference proteome</keyword>
<accession>A0A221KJC2</accession>
<dbReference type="Proteomes" id="UP000199729">
    <property type="component" value="Chromosome"/>
</dbReference>
<evidence type="ECO:0000313" key="2">
    <source>
        <dbReference type="EMBL" id="ASM78933.1"/>
    </source>
</evidence>
<evidence type="ECO:0000256" key="1">
    <source>
        <dbReference type="SAM" id="SignalP"/>
    </source>
</evidence>
<feature type="signal peptide" evidence="1">
    <location>
        <begin position="1"/>
        <end position="33"/>
    </location>
</feature>
<keyword evidence="1" id="KW-0732">Signal</keyword>